<dbReference type="PANTHER" id="PTHR24006:SF644">
    <property type="entry name" value="UBIQUITIN CARBOXYL-TERMINAL HYDROLASE 7"/>
    <property type="match status" value="1"/>
</dbReference>
<dbReference type="SUPFAM" id="SSF54001">
    <property type="entry name" value="Cysteine proteinases"/>
    <property type="match status" value="1"/>
</dbReference>
<name>A0AAW1QDD7_9CHLO</name>
<evidence type="ECO:0000256" key="2">
    <source>
        <dbReference type="ARBA" id="ARBA00009085"/>
    </source>
</evidence>
<evidence type="ECO:0000259" key="10">
    <source>
        <dbReference type="PROSITE" id="PS50144"/>
    </source>
</evidence>
<protein>
    <recommendedName>
        <fullName evidence="3">ubiquitinyl hydrolase 1</fullName>
        <ecNumber evidence="3">3.4.19.12</ecNumber>
    </recommendedName>
</protein>
<dbReference type="GO" id="GO:0005829">
    <property type="term" value="C:cytosol"/>
    <property type="evidence" value="ECO:0007669"/>
    <property type="project" value="TreeGrafter"/>
</dbReference>
<keyword evidence="13" id="KW-1185">Reference proteome</keyword>
<dbReference type="GO" id="GO:0005634">
    <property type="term" value="C:nucleus"/>
    <property type="evidence" value="ECO:0007669"/>
    <property type="project" value="TreeGrafter"/>
</dbReference>
<dbReference type="SMART" id="SM00061">
    <property type="entry name" value="MATH"/>
    <property type="match status" value="1"/>
</dbReference>
<evidence type="ECO:0000313" key="12">
    <source>
        <dbReference type="EMBL" id="KAK9819401.1"/>
    </source>
</evidence>
<keyword evidence="8" id="KW-0175">Coiled coil</keyword>
<dbReference type="CDD" id="cd00121">
    <property type="entry name" value="MATH"/>
    <property type="match status" value="1"/>
</dbReference>
<dbReference type="PANTHER" id="PTHR24006">
    <property type="entry name" value="UBIQUITIN CARBOXYL-TERMINAL HYDROLASE"/>
    <property type="match status" value="1"/>
</dbReference>
<evidence type="ECO:0000256" key="9">
    <source>
        <dbReference type="SAM" id="MobiDB-lite"/>
    </source>
</evidence>
<evidence type="ECO:0000256" key="3">
    <source>
        <dbReference type="ARBA" id="ARBA00012759"/>
    </source>
</evidence>
<dbReference type="Proteomes" id="UP001445335">
    <property type="component" value="Unassembled WGS sequence"/>
</dbReference>
<dbReference type="Gene3D" id="3.90.70.10">
    <property type="entry name" value="Cysteine proteinases"/>
    <property type="match status" value="1"/>
</dbReference>
<keyword evidence="7" id="KW-0788">Thiol protease</keyword>
<reference evidence="12 13" key="1">
    <citation type="journal article" date="2024" name="Nat. Commun.">
        <title>Phylogenomics reveals the evolutionary origins of lichenization in chlorophyte algae.</title>
        <authorList>
            <person name="Puginier C."/>
            <person name="Libourel C."/>
            <person name="Otte J."/>
            <person name="Skaloud P."/>
            <person name="Haon M."/>
            <person name="Grisel S."/>
            <person name="Petersen M."/>
            <person name="Berrin J.G."/>
            <person name="Delaux P.M."/>
            <person name="Dal Grande F."/>
            <person name="Keller J."/>
        </authorList>
    </citation>
    <scope>NUCLEOTIDE SEQUENCE [LARGE SCALE GENOMIC DNA]</scope>
    <source>
        <strain evidence="12 13">SAG 245.80</strain>
    </source>
</reference>
<dbReference type="InterPro" id="IPR028889">
    <property type="entry name" value="USP"/>
</dbReference>
<evidence type="ECO:0000256" key="7">
    <source>
        <dbReference type="ARBA" id="ARBA00022807"/>
    </source>
</evidence>
<dbReference type="InterPro" id="IPR002083">
    <property type="entry name" value="MATH/TRAF_dom"/>
</dbReference>
<dbReference type="FunFam" id="3.90.70.10:FF:000044">
    <property type="entry name" value="Ubiquitin carboxyl-terminal hydrolase 13"/>
    <property type="match status" value="1"/>
</dbReference>
<dbReference type="Pfam" id="PF14533">
    <property type="entry name" value="USP7_C2"/>
    <property type="match status" value="1"/>
</dbReference>
<dbReference type="Pfam" id="PF12436">
    <property type="entry name" value="USP7_ICP0_bdg"/>
    <property type="match status" value="1"/>
</dbReference>
<accession>A0AAW1QDD7</accession>
<dbReference type="EMBL" id="JALJOU010000120">
    <property type="protein sequence ID" value="KAK9819401.1"/>
    <property type="molecule type" value="Genomic_DNA"/>
</dbReference>
<dbReference type="InterPro" id="IPR024729">
    <property type="entry name" value="USP7_ICP0-binding_dom"/>
</dbReference>
<evidence type="ECO:0000313" key="13">
    <source>
        <dbReference type="Proteomes" id="UP001445335"/>
    </source>
</evidence>
<dbReference type="Pfam" id="PF22486">
    <property type="entry name" value="MATH_2"/>
    <property type="match status" value="1"/>
</dbReference>
<dbReference type="GO" id="GO:0016579">
    <property type="term" value="P:protein deubiquitination"/>
    <property type="evidence" value="ECO:0007669"/>
    <property type="project" value="InterPro"/>
</dbReference>
<evidence type="ECO:0000259" key="11">
    <source>
        <dbReference type="PROSITE" id="PS50235"/>
    </source>
</evidence>
<feature type="domain" description="MATH" evidence="10">
    <location>
        <begin position="57"/>
        <end position="185"/>
    </location>
</feature>
<dbReference type="EC" id="3.4.19.12" evidence="3"/>
<evidence type="ECO:0000256" key="6">
    <source>
        <dbReference type="ARBA" id="ARBA00022801"/>
    </source>
</evidence>
<keyword evidence="5" id="KW-0833">Ubl conjugation pathway</keyword>
<evidence type="ECO:0000256" key="5">
    <source>
        <dbReference type="ARBA" id="ARBA00022786"/>
    </source>
</evidence>
<comment type="caution">
    <text evidence="12">The sequence shown here is derived from an EMBL/GenBank/DDBJ whole genome shotgun (WGS) entry which is preliminary data.</text>
</comment>
<dbReference type="InterPro" id="IPR038765">
    <property type="entry name" value="Papain-like_cys_pep_sf"/>
</dbReference>
<dbReference type="Gene3D" id="3.10.20.90">
    <property type="entry name" value="Phosphatidylinositol 3-kinase Catalytic Subunit, Chain A, domain 1"/>
    <property type="match status" value="2"/>
</dbReference>
<sequence>MPVEDAMSEEGEFNAEPMVEDVSVVDAEPLDAAAGPRVASITEVSASDAKADENPLAGSYVWTIHNYTSQAQRLVSEVFTIGGYEWNLLLFRQGSRPGPGSHFMSLFLNAAESDTAPPGWMRTATFKLWVVNQHDPSRSVQKEVNHTFTQSDCDWGFSQMAQYREIEDPNKGFVVDGLLQVRVDIVVERLENAYHDSKRETGFVGLRNQGATCYMNSLLQTLFHVNRFRQAVYHMPTAEEDDPQRSIPLALQSMFYKMQFTDTCVSTKDLTKSFGWDTVESFMQHDIQELNRVLTDKLDEKMKWTKVESTIKNLFEGSFHKFIKCINVDYERRTSSDTFLDLQLDVRGCASVQASFEKFCEVERMEGRDQYQSEVHGLQDARMGVLFDTFPPVLQLHLKRFDYDYDRDMQIKINDRYEFPDELDLDAGDGRFLAADADRSVRNLYRLHSVLVHSGGVHGGHYYAFIRPDGQQWLKFDDDKVTKADARKALDENFGGEDENPPVAPGFGTAPAFKFTKYSNAYMLVYVRACDWDQVMCEVSKADIQDHVAERLEREHAEKERRRREKLEAHLYLQVRVATSKDLKELIGSKVFFDLVDFEQVKALRVKKQMLFRDFRQMAAEELGVPVERQRWWKWAKRQNGTLRPTSPLADADNALTVMDVCRGGVASTAQAPTTMDLWLEEPSARSPETGELVFPTLTKQSLLLLVKFYDPANGGTLRYAGHIFGSRVQSVATILPLLAKRADLPDTAAPLEVWEEIKSEPAVMCERLSPTASLAACQLEDGDILAVQLALDEAEARRHKYPCVPDFLEYVKFRWMVTFRKLEDPKEEGVQLELSREMPYDRVATELAAKLGLADPQLLRFTQQNPYSQVPKTAPLKWRGVATLAEMLQHFHTLADTLYYEVLDLPLPQLEQLKTLKVYYHGVNTAEVGVHMVRLPKESTAADVCETLRQQLPEEGRPARLRLLEVFYCKIYKIFPPEEKIDTINDTYWTVRAEPDDDDEGAAAGPGSALVHCYHYHADAQNHVTNFGNPFLMRVGERETLAQLRPRMQAKLGVAPEEFAKWRCASLTNLQGPKLLEDEDVVATRFPKRDHYSSGEKPYLGLEHADTGPRRPQQNRYGGYERAIKIA</sequence>
<dbReference type="InterPro" id="IPR018200">
    <property type="entry name" value="USP_CS"/>
</dbReference>
<dbReference type="GO" id="GO:0004843">
    <property type="term" value="F:cysteine-type deubiquitinase activity"/>
    <property type="evidence" value="ECO:0007669"/>
    <property type="project" value="UniProtKB-EC"/>
</dbReference>
<dbReference type="InterPro" id="IPR029346">
    <property type="entry name" value="USP_C"/>
</dbReference>
<dbReference type="CDD" id="cd02659">
    <property type="entry name" value="peptidase_C19C"/>
    <property type="match status" value="1"/>
</dbReference>
<evidence type="ECO:0000256" key="8">
    <source>
        <dbReference type="SAM" id="Coils"/>
    </source>
</evidence>
<dbReference type="PROSITE" id="PS00972">
    <property type="entry name" value="USP_1"/>
    <property type="match status" value="1"/>
</dbReference>
<dbReference type="PROSITE" id="PS50235">
    <property type="entry name" value="USP_3"/>
    <property type="match status" value="1"/>
</dbReference>
<comment type="catalytic activity">
    <reaction evidence="1">
        <text>Thiol-dependent hydrolysis of ester, thioester, amide, peptide and isopeptide bonds formed by the C-terminal Gly of ubiquitin (a 76-residue protein attached to proteins as an intracellular targeting signal).</text>
        <dbReference type="EC" id="3.4.19.12"/>
    </reaction>
</comment>
<dbReference type="PROSITE" id="PS00973">
    <property type="entry name" value="USP_2"/>
    <property type="match status" value="1"/>
</dbReference>
<feature type="region of interest" description="Disordered" evidence="9">
    <location>
        <begin position="1091"/>
        <end position="1119"/>
    </location>
</feature>
<proteinExistence type="inferred from homology"/>
<evidence type="ECO:0000256" key="4">
    <source>
        <dbReference type="ARBA" id="ARBA00022670"/>
    </source>
</evidence>
<feature type="coiled-coil region" evidence="8">
    <location>
        <begin position="542"/>
        <end position="569"/>
    </location>
</feature>
<dbReference type="PROSITE" id="PS50144">
    <property type="entry name" value="MATH"/>
    <property type="match status" value="1"/>
</dbReference>
<keyword evidence="6" id="KW-0378">Hydrolase</keyword>
<dbReference type="Pfam" id="PF00443">
    <property type="entry name" value="UCH"/>
    <property type="match status" value="1"/>
</dbReference>
<dbReference type="GO" id="GO:0006508">
    <property type="term" value="P:proteolysis"/>
    <property type="evidence" value="ECO:0007669"/>
    <property type="project" value="UniProtKB-KW"/>
</dbReference>
<dbReference type="GO" id="GO:0031647">
    <property type="term" value="P:regulation of protein stability"/>
    <property type="evidence" value="ECO:0007669"/>
    <property type="project" value="TreeGrafter"/>
</dbReference>
<evidence type="ECO:0000256" key="1">
    <source>
        <dbReference type="ARBA" id="ARBA00000707"/>
    </source>
</evidence>
<dbReference type="AlphaFoldDB" id="A0AAW1QDD7"/>
<comment type="similarity">
    <text evidence="2">Belongs to the peptidase C19 family.</text>
</comment>
<dbReference type="InterPro" id="IPR050164">
    <property type="entry name" value="Peptidase_C19"/>
</dbReference>
<dbReference type="Gene3D" id="2.60.210.10">
    <property type="entry name" value="Apoptosis, Tumor Necrosis Factor Receptor Associated Protein 2, Chain A"/>
    <property type="match status" value="1"/>
</dbReference>
<organism evidence="12 13">
    <name type="scientific">Elliptochloris bilobata</name>
    <dbReference type="NCBI Taxonomy" id="381761"/>
    <lineage>
        <taxon>Eukaryota</taxon>
        <taxon>Viridiplantae</taxon>
        <taxon>Chlorophyta</taxon>
        <taxon>core chlorophytes</taxon>
        <taxon>Trebouxiophyceae</taxon>
        <taxon>Trebouxiophyceae incertae sedis</taxon>
        <taxon>Elliptochloris clade</taxon>
        <taxon>Elliptochloris</taxon>
    </lineage>
</organism>
<dbReference type="SUPFAM" id="SSF49599">
    <property type="entry name" value="TRAF domain-like"/>
    <property type="match status" value="1"/>
</dbReference>
<keyword evidence="4" id="KW-0645">Protease</keyword>
<feature type="domain" description="USP" evidence="11">
    <location>
        <begin position="204"/>
        <end position="529"/>
    </location>
</feature>
<dbReference type="InterPro" id="IPR001394">
    <property type="entry name" value="Peptidase_C19_UCH"/>
</dbReference>
<gene>
    <name evidence="12" type="ORF">WJX81_005916</name>
</gene>
<dbReference type="InterPro" id="IPR008974">
    <property type="entry name" value="TRAF-like"/>
</dbReference>